<dbReference type="GO" id="GO:0003700">
    <property type="term" value="F:DNA-binding transcription factor activity"/>
    <property type="evidence" value="ECO:0007669"/>
    <property type="project" value="TreeGrafter"/>
</dbReference>
<keyword evidence="8" id="KW-1185">Reference proteome</keyword>
<protein>
    <submittedName>
        <fullName evidence="7">DNA-binding transcriptional regulator, AcrR family</fullName>
    </submittedName>
</protein>
<dbReference type="InterPro" id="IPR009057">
    <property type="entry name" value="Homeodomain-like_sf"/>
</dbReference>
<dbReference type="GO" id="GO:0045892">
    <property type="term" value="P:negative regulation of DNA-templated transcription"/>
    <property type="evidence" value="ECO:0007669"/>
    <property type="project" value="UniProtKB-ARBA"/>
</dbReference>
<dbReference type="AlphaFoldDB" id="A0A1C5HBC3"/>
<evidence type="ECO:0000313" key="7">
    <source>
        <dbReference type="EMBL" id="SCG43314.1"/>
    </source>
</evidence>
<dbReference type="PROSITE" id="PS01081">
    <property type="entry name" value="HTH_TETR_1"/>
    <property type="match status" value="1"/>
</dbReference>
<dbReference type="EMBL" id="LT607751">
    <property type="protein sequence ID" value="SCG43314.1"/>
    <property type="molecule type" value="Genomic_DNA"/>
</dbReference>
<dbReference type="GO" id="GO:0000976">
    <property type="term" value="F:transcription cis-regulatory region binding"/>
    <property type="evidence" value="ECO:0007669"/>
    <property type="project" value="TreeGrafter"/>
</dbReference>
<dbReference type="SUPFAM" id="SSF48498">
    <property type="entry name" value="Tetracyclin repressor-like, C-terminal domain"/>
    <property type="match status" value="1"/>
</dbReference>
<keyword evidence="1" id="KW-0678">Repressor</keyword>
<dbReference type="PRINTS" id="PR00455">
    <property type="entry name" value="HTHTETR"/>
</dbReference>
<keyword evidence="2" id="KW-0805">Transcription regulation</keyword>
<dbReference type="Pfam" id="PF00440">
    <property type="entry name" value="TetR_N"/>
    <property type="match status" value="1"/>
</dbReference>
<dbReference type="InterPro" id="IPR023772">
    <property type="entry name" value="DNA-bd_HTH_TetR-type_CS"/>
</dbReference>
<feature type="domain" description="HTH tetR-type" evidence="6">
    <location>
        <begin position="10"/>
        <end position="70"/>
    </location>
</feature>
<evidence type="ECO:0000256" key="5">
    <source>
        <dbReference type="PROSITE-ProRule" id="PRU00335"/>
    </source>
</evidence>
<proteinExistence type="predicted"/>
<accession>A0A1C5HBC3</accession>
<dbReference type="InterPro" id="IPR001647">
    <property type="entry name" value="HTH_TetR"/>
</dbReference>
<sequence length="203" mass="22233">MPRVSDEHLAARRRQILDAARRCFLRDGFHHTSMQDVIAEAGLSVGAVYRYFPSKNDLITEIARSAIGGADEVFAELSRHDPPLPLVEALDRALAFVDTQTGEDGVLPLAVQVWSEAQRDRTLAAFVDDTYTRLRDHWTDLATRAKQTGELPPTADPEAVGAALFALVPGYFMQRILTGRPDRASYLAGVRTLLGQPVAGAAH</sequence>
<evidence type="ECO:0000256" key="2">
    <source>
        <dbReference type="ARBA" id="ARBA00023015"/>
    </source>
</evidence>
<reference evidence="7 8" key="1">
    <citation type="submission" date="2016-06" db="EMBL/GenBank/DDBJ databases">
        <authorList>
            <person name="Kjaerup R.B."/>
            <person name="Dalgaard T.S."/>
            <person name="Juul-Madsen H.R."/>
        </authorList>
    </citation>
    <scope>NUCLEOTIDE SEQUENCE [LARGE SCALE GENOMIC DNA]</scope>
    <source>
        <strain evidence="7 8">DSM 45097</strain>
    </source>
</reference>
<evidence type="ECO:0000256" key="4">
    <source>
        <dbReference type="ARBA" id="ARBA00023163"/>
    </source>
</evidence>
<organism evidence="7 8">
    <name type="scientific">Micromonospora siamensis</name>
    <dbReference type="NCBI Taxonomy" id="299152"/>
    <lineage>
        <taxon>Bacteria</taxon>
        <taxon>Bacillati</taxon>
        <taxon>Actinomycetota</taxon>
        <taxon>Actinomycetes</taxon>
        <taxon>Micromonosporales</taxon>
        <taxon>Micromonosporaceae</taxon>
        <taxon>Micromonospora</taxon>
    </lineage>
</organism>
<dbReference type="Pfam" id="PF13977">
    <property type="entry name" value="TetR_C_6"/>
    <property type="match status" value="1"/>
</dbReference>
<dbReference type="InterPro" id="IPR050109">
    <property type="entry name" value="HTH-type_TetR-like_transc_reg"/>
</dbReference>
<keyword evidence="3 5" id="KW-0238">DNA-binding</keyword>
<dbReference type="SUPFAM" id="SSF46689">
    <property type="entry name" value="Homeodomain-like"/>
    <property type="match status" value="1"/>
</dbReference>
<dbReference type="Gene3D" id="1.10.357.10">
    <property type="entry name" value="Tetracycline Repressor, domain 2"/>
    <property type="match status" value="1"/>
</dbReference>
<dbReference type="Proteomes" id="UP000198210">
    <property type="component" value="Chromosome I"/>
</dbReference>
<dbReference type="FunFam" id="1.10.10.60:FF:000141">
    <property type="entry name" value="TetR family transcriptional regulator"/>
    <property type="match status" value="1"/>
</dbReference>
<evidence type="ECO:0000256" key="3">
    <source>
        <dbReference type="ARBA" id="ARBA00023125"/>
    </source>
</evidence>
<gene>
    <name evidence="7" type="ORF">GA0074704_1397</name>
</gene>
<dbReference type="InterPro" id="IPR039538">
    <property type="entry name" value="BetI_C"/>
</dbReference>
<dbReference type="RefSeq" id="WP_197697607.1">
    <property type="nucleotide sequence ID" value="NZ_JBHLYF010000014.1"/>
</dbReference>
<feature type="DNA-binding region" description="H-T-H motif" evidence="5">
    <location>
        <begin position="33"/>
        <end position="52"/>
    </location>
</feature>
<evidence type="ECO:0000313" key="8">
    <source>
        <dbReference type="Proteomes" id="UP000198210"/>
    </source>
</evidence>
<evidence type="ECO:0000259" key="6">
    <source>
        <dbReference type="PROSITE" id="PS50977"/>
    </source>
</evidence>
<dbReference type="PANTHER" id="PTHR30055:SF229">
    <property type="entry name" value="HTH-TYPE TRANSCRIPTIONAL REPRESSOR RV1474C"/>
    <property type="match status" value="1"/>
</dbReference>
<name>A0A1C5HBC3_9ACTN</name>
<keyword evidence="4" id="KW-0804">Transcription</keyword>
<dbReference type="PANTHER" id="PTHR30055">
    <property type="entry name" value="HTH-TYPE TRANSCRIPTIONAL REGULATOR RUTR"/>
    <property type="match status" value="1"/>
</dbReference>
<evidence type="ECO:0000256" key="1">
    <source>
        <dbReference type="ARBA" id="ARBA00022491"/>
    </source>
</evidence>
<dbReference type="PROSITE" id="PS50977">
    <property type="entry name" value="HTH_TETR_2"/>
    <property type="match status" value="1"/>
</dbReference>
<dbReference type="InterPro" id="IPR036271">
    <property type="entry name" value="Tet_transcr_reg_TetR-rel_C_sf"/>
</dbReference>